<evidence type="ECO:0000256" key="1">
    <source>
        <dbReference type="ARBA" id="ARBA00022576"/>
    </source>
</evidence>
<dbReference type="EMBL" id="LBXN01000054">
    <property type="protein sequence ID" value="KKR32017.1"/>
    <property type="molecule type" value="Genomic_DNA"/>
</dbReference>
<evidence type="ECO:0000313" key="6">
    <source>
        <dbReference type="Proteomes" id="UP000034539"/>
    </source>
</evidence>
<keyword evidence="1 5" id="KW-0032">Aminotransferase</keyword>
<dbReference type="InterPro" id="IPR004839">
    <property type="entry name" value="Aminotransferase_I/II_large"/>
</dbReference>
<keyword evidence="3" id="KW-0663">Pyridoxal phosphate</keyword>
<dbReference type="Gene3D" id="3.40.640.10">
    <property type="entry name" value="Type I PLP-dependent aspartate aminotransferase-like (Major domain)"/>
    <property type="match status" value="1"/>
</dbReference>
<dbReference type="Gene3D" id="3.90.1150.10">
    <property type="entry name" value="Aspartate Aminotransferase, domain 1"/>
    <property type="match status" value="1"/>
</dbReference>
<feature type="domain" description="Aminotransferase class I/classII large" evidence="4">
    <location>
        <begin position="37"/>
        <end position="328"/>
    </location>
</feature>
<proteinExistence type="predicted"/>
<sequence length="365" mass="42044">MKNKIEWLVRKQILNMKEINWGDIPDDTPFRLLWGENQQVLDVYRKAIVNEIDKINLYPSPTKLKLREKIARYNKVRSDNVLVTNGSDEALELIAKVFIEENDEVITAIPSFPVYLSVSVMMGAKIISVPLNSNFELDIDKLLRRVNSKTKIIWIANPNNPTGNILLSIVQIKRILEKIECILVIDECYFELTNISAKKLIKRYPNLIITRSFTKIFALGGVRLGYILADVRTVSYLSRLQQNNQAFNVNRFAIAAGIAILDKPQLIKKSIDDFIRSKDNFESLLKEIPSLKIICTKTTFCLLKLPEQISAGELKKELAEKNIFIKDCSMYKNLGKQYMYLGIPLIKYQKQVVRIIKNIMEEKIC</sequence>
<dbReference type="PANTHER" id="PTHR43643">
    <property type="entry name" value="HISTIDINOL-PHOSPHATE AMINOTRANSFERASE 2"/>
    <property type="match status" value="1"/>
</dbReference>
<reference evidence="5 6" key="1">
    <citation type="journal article" date="2015" name="Nature">
        <title>rRNA introns, odd ribosomes, and small enigmatic genomes across a large radiation of phyla.</title>
        <authorList>
            <person name="Brown C.T."/>
            <person name="Hug L.A."/>
            <person name="Thomas B.C."/>
            <person name="Sharon I."/>
            <person name="Castelle C.J."/>
            <person name="Singh A."/>
            <person name="Wilkins M.J."/>
            <person name="Williams K.H."/>
            <person name="Banfield J.F."/>
        </authorList>
    </citation>
    <scope>NUCLEOTIDE SEQUENCE [LARGE SCALE GENOMIC DNA]</scope>
</reference>
<dbReference type="InterPro" id="IPR015422">
    <property type="entry name" value="PyrdxlP-dep_Trfase_small"/>
</dbReference>
<dbReference type="Pfam" id="PF00155">
    <property type="entry name" value="Aminotran_1_2"/>
    <property type="match status" value="1"/>
</dbReference>
<dbReference type="AlphaFoldDB" id="A0A0G0T2E3"/>
<gene>
    <name evidence="5" type="ORF">UT63_C0054G0004</name>
</gene>
<dbReference type="GO" id="GO:0030170">
    <property type="term" value="F:pyridoxal phosphate binding"/>
    <property type="evidence" value="ECO:0007669"/>
    <property type="project" value="InterPro"/>
</dbReference>
<name>A0A0G0T2E3_9BACT</name>
<dbReference type="Proteomes" id="UP000034539">
    <property type="component" value="Unassembled WGS sequence"/>
</dbReference>
<dbReference type="SUPFAM" id="SSF53383">
    <property type="entry name" value="PLP-dependent transferases"/>
    <property type="match status" value="1"/>
</dbReference>
<dbReference type="GO" id="GO:0008483">
    <property type="term" value="F:transaminase activity"/>
    <property type="evidence" value="ECO:0007669"/>
    <property type="project" value="UniProtKB-KW"/>
</dbReference>
<keyword evidence="2 5" id="KW-0808">Transferase</keyword>
<evidence type="ECO:0000256" key="2">
    <source>
        <dbReference type="ARBA" id="ARBA00022679"/>
    </source>
</evidence>
<dbReference type="CDD" id="cd00609">
    <property type="entry name" value="AAT_like"/>
    <property type="match status" value="1"/>
</dbReference>
<dbReference type="InterPro" id="IPR050106">
    <property type="entry name" value="HistidinolP_aminotransfase"/>
</dbReference>
<organism evidence="5 6">
    <name type="scientific">Candidatus Gottesmanbacteria bacterium GW2011_GWC2_39_8</name>
    <dbReference type="NCBI Taxonomy" id="1618450"/>
    <lineage>
        <taxon>Bacteria</taxon>
        <taxon>Candidatus Gottesmaniibacteriota</taxon>
    </lineage>
</organism>
<evidence type="ECO:0000259" key="4">
    <source>
        <dbReference type="Pfam" id="PF00155"/>
    </source>
</evidence>
<dbReference type="PANTHER" id="PTHR43643:SF3">
    <property type="entry name" value="HISTIDINOL-PHOSPHATE AMINOTRANSFERASE"/>
    <property type="match status" value="1"/>
</dbReference>
<comment type="caution">
    <text evidence="5">The sequence shown here is derived from an EMBL/GenBank/DDBJ whole genome shotgun (WGS) entry which is preliminary data.</text>
</comment>
<evidence type="ECO:0000313" key="5">
    <source>
        <dbReference type="EMBL" id="KKR32017.1"/>
    </source>
</evidence>
<protein>
    <submittedName>
        <fullName evidence="5">Histidinol-phosphate aminotransferase</fullName>
    </submittedName>
</protein>
<dbReference type="InterPro" id="IPR015421">
    <property type="entry name" value="PyrdxlP-dep_Trfase_major"/>
</dbReference>
<dbReference type="InterPro" id="IPR015424">
    <property type="entry name" value="PyrdxlP-dep_Trfase"/>
</dbReference>
<evidence type="ECO:0000256" key="3">
    <source>
        <dbReference type="ARBA" id="ARBA00022898"/>
    </source>
</evidence>
<accession>A0A0G0T2E3</accession>